<evidence type="ECO:0000313" key="1">
    <source>
        <dbReference type="EMBL" id="AEJ81471.1"/>
    </source>
</evidence>
<accession>G0YQ44</accession>
<organism evidence="1 2">
    <name type="scientific">Erwinia phage vB_EamP-L1</name>
    <dbReference type="NCBI Taxonomy" id="1051673"/>
    <lineage>
        <taxon>Viruses</taxon>
        <taxon>Duplodnaviria</taxon>
        <taxon>Heunggongvirae</taxon>
        <taxon>Uroviricota</taxon>
        <taxon>Caudoviricetes</taxon>
        <taxon>Autographivirales</taxon>
        <taxon>Autotranscriptaviridae</taxon>
        <taxon>Studiervirinae</taxon>
        <taxon>Elunavirus</taxon>
        <taxon>Elunavirus L1</taxon>
    </lineage>
</organism>
<reference evidence="1 2" key="1">
    <citation type="journal article" date="2011" name="Appl. Environ. Microbiol.">
        <title>Novel Virulent and Broad-Host-Range Erwinia amylovora Bacteriophages Reveal a High Degree of Mosaicism and a Relationship to Enterobacteriaceae Phages.</title>
        <authorList>
            <person name="Born Y."/>
            <person name="Fieseler L."/>
            <person name="Marazzi J."/>
            <person name="Lurz R."/>
            <person name="Duffy B."/>
            <person name="Loessner M.J."/>
        </authorList>
    </citation>
    <scope>NUCLEOTIDE SEQUENCE [LARGE SCALE GENOMIC DNA]</scope>
</reference>
<dbReference type="OrthoDB" id="23770at10239"/>
<dbReference type="Proteomes" id="UP000008891">
    <property type="component" value="Segment"/>
</dbReference>
<proteinExistence type="predicted"/>
<dbReference type="EMBL" id="HQ728265">
    <property type="protein sequence ID" value="AEJ81471.1"/>
    <property type="molecule type" value="Genomic_DNA"/>
</dbReference>
<dbReference type="KEGG" id="vg:14011118"/>
<protein>
    <submittedName>
        <fullName evidence="1">Gp0.6</fullName>
    </submittedName>
</protein>
<sequence>MAMLFILTVYACIFAYIARDFRRGVVHHKATLAYWQWVYCLASL</sequence>
<evidence type="ECO:0000313" key="2">
    <source>
        <dbReference type="Proteomes" id="UP000008891"/>
    </source>
</evidence>
<dbReference type="GeneID" id="14011118"/>
<name>G0YQ44_9CAUD</name>
<dbReference type="RefSeq" id="YP_007005427.1">
    <property type="nucleotide sequence ID" value="NC_019510.1"/>
</dbReference>
<keyword evidence="2" id="KW-1185">Reference proteome</keyword>